<evidence type="ECO:0000256" key="10">
    <source>
        <dbReference type="RuleBase" id="RU000609"/>
    </source>
</evidence>
<comment type="subunit">
    <text evidence="2 9 11">Homotetramer.</text>
</comment>
<comment type="caution">
    <text evidence="12">The sequence shown here is derived from an EMBL/GenBank/DDBJ whole genome shotgun (WGS) entry which is preliminary data.</text>
</comment>
<dbReference type="EMBL" id="BMZH01000008">
    <property type="protein sequence ID" value="GHA97739.1"/>
    <property type="molecule type" value="Genomic_DNA"/>
</dbReference>
<name>A0A8J3CRT3_9PROT</name>
<dbReference type="GO" id="GO:0042732">
    <property type="term" value="P:D-xylose metabolic process"/>
    <property type="evidence" value="ECO:0007669"/>
    <property type="project" value="UniProtKB-UniRule"/>
</dbReference>
<feature type="binding site" evidence="9">
    <location>
        <position position="233"/>
    </location>
    <ligand>
        <name>Mg(2+)</name>
        <dbReference type="ChEBI" id="CHEBI:18420"/>
        <label>1</label>
    </ligand>
</feature>
<dbReference type="PANTHER" id="PTHR48408">
    <property type="match status" value="1"/>
</dbReference>
<dbReference type="NCBIfam" id="NF003998">
    <property type="entry name" value="PRK05474.1"/>
    <property type="match status" value="1"/>
</dbReference>
<evidence type="ECO:0000256" key="9">
    <source>
        <dbReference type="HAMAP-Rule" id="MF_00455"/>
    </source>
</evidence>
<dbReference type="AlphaFoldDB" id="A0A8J3CRT3"/>
<keyword evidence="9" id="KW-0963">Cytoplasm</keyword>
<feature type="binding site" evidence="9">
    <location>
        <position position="297"/>
    </location>
    <ligand>
        <name>Mg(2+)</name>
        <dbReference type="ChEBI" id="CHEBI:18420"/>
        <label>1</label>
    </ligand>
</feature>
<comment type="catalytic activity">
    <reaction evidence="8 9 10">
        <text>alpha-D-xylose = alpha-D-xylulofuranose</text>
        <dbReference type="Rhea" id="RHEA:22816"/>
        <dbReference type="ChEBI" id="CHEBI:28518"/>
        <dbReference type="ChEBI" id="CHEBI:188998"/>
        <dbReference type="EC" id="5.3.1.5"/>
    </reaction>
</comment>
<feature type="binding site" evidence="9">
    <location>
        <position position="310"/>
    </location>
    <ligand>
        <name>Mg(2+)</name>
        <dbReference type="ChEBI" id="CHEBI:18420"/>
        <label>2</label>
    </ligand>
</feature>
<evidence type="ECO:0000256" key="4">
    <source>
        <dbReference type="ARBA" id="ARBA00022629"/>
    </source>
</evidence>
<organism evidence="12 13">
    <name type="scientific">Algimonas arctica</name>
    <dbReference type="NCBI Taxonomy" id="1479486"/>
    <lineage>
        <taxon>Bacteria</taxon>
        <taxon>Pseudomonadati</taxon>
        <taxon>Pseudomonadota</taxon>
        <taxon>Alphaproteobacteria</taxon>
        <taxon>Maricaulales</taxon>
        <taxon>Robiginitomaculaceae</taxon>
        <taxon>Algimonas</taxon>
    </lineage>
</organism>
<keyword evidence="7 9" id="KW-0119">Carbohydrate metabolism</keyword>
<feature type="binding site" evidence="9">
    <location>
        <position position="269"/>
    </location>
    <ligand>
        <name>Mg(2+)</name>
        <dbReference type="ChEBI" id="CHEBI:18420"/>
        <label>2</label>
    </ligand>
</feature>
<protein>
    <recommendedName>
        <fullName evidence="3 9">Xylose isomerase</fullName>
        <ecNumber evidence="3 9">5.3.1.5</ecNumber>
    </recommendedName>
</protein>
<dbReference type="Gene3D" id="3.20.20.150">
    <property type="entry name" value="Divalent-metal-dependent TIM barrel enzymes"/>
    <property type="match status" value="1"/>
</dbReference>
<evidence type="ECO:0000256" key="3">
    <source>
        <dbReference type="ARBA" id="ARBA00011958"/>
    </source>
</evidence>
<gene>
    <name evidence="9 12" type="primary">xylA</name>
    <name evidence="12" type="ORF">GCM10009069_20850</name>
</gene>
<dbReference type="PRINTS" id="PR00688">
    <property type="entry name" value="XYLOSISMRASE"/>
</dbReference>
<dbReference type="RefSeq" id="WP_189498176.1">
    <property type="nucleotide sequence ID" value="NZ_BMZH01000008.1"/>
</dbReference>
<evidence type="ECO:0000256" key="6">
    <source>
        <dbReference type="ARBA" id="ARBA00023235"/>
    </source>
</evidence>
<dbReference type="EC" id="5.3.1.5" evidence="3 9"/>
<dbReference type="HAMAP" id="MF_00455">
    <property type="entry name" value="Xylose_isom_A"/>
    <property type="match status" value="1"/>
</dbReference>
<evidence type="ECO:0000256" key="2">
    <source>
        <dbReference type="ARBA" id="ARBA00011881"/>
    </source>
</evidence>
<proteinExistence type="inferred from homology"/>
<evidence type="ECO:0000256" key="5">
    <source>
        <dbReference type="ARBA" id="ARBA00022723"/>
    </source>
</evidence>
<dbReference type="PANTHER" id="PTHR48408:SF1">
    <property type="entry name" value="XYLOSE ISOMERASE"/>
    <property type="match status" value="1"/>
</dbReference>
<dbReference type="InterPro" id="IPR036237">
    <property type="entry name" value="Xyl_isomerase-like_sf"/>
</dbReference>
<dbReference type="SUPFAM" id="SSF51658">
    <property type="entry name" value="Xylose isomerase-like"/>
    <property type="match status" value="1"/>
</dbReference>
<reference evidence="12" key="2">
    <citation type="submission" date="2020-09" db="EMBL/GenBank/DDBJ databases">
        <authorList>
            <person name="Sun Q."/>
            <person name="Kim S."/>
        </authorList>
    </citation>
    <scope>NUCLEOTIDE SEQUENCE</scope>
    <source>
        <strain evidence="12">KCTC 32513</strain>
    </source>
</reference>
<sequence>MSHPYFKDIPKIAFEGAESENPFAFKHYDKSKVLLGKTMEEHLRVAVCYWHSFCWDGFDVFGGGTFNRPWHGSVNDNQAALAKLDAAFSFFDKLGNPYFCFHDTDVMAAAETPREHVENFRFIVDAIEEKMDSAKVDLLWGTANMFSHPRYMAGASTNPDPEVVAFSALQVKEALEATHRLGGSGYVLWGGREGYDTILNTNVKQEMDQLGRFLNMTVEHKHKIGFKGDIWIEPKPHEPTKHQYDRDVATVYGFLKEYGLENEVGVNIEPNHATLAGHSFEHEVEMANAFGIFGSIDFNRGDPQNGWDTDQFPNDLRENTMALYYILKGGGFKNGGANFDAKVRRQSRDGEDLFHAHIGGMDLLARALENAVTLIESEKLSSFVEDRYAGWNTGVGEKMMDGSMDLDAMAAHALAQNVSPEPRSGRQEFLENIVTAATR</sequence>
<feature type="binding site" evidence="9">
    <location>
        <position position="308"/>
    </location>
    <ligand>
        <name>Mg(2+)</name>
        <dbReference type="ChEBI" id="CHEBI:18420"/>
        <label>2</label>
    </ligand>
</feature>
<keyword evidence="5 9" id="KW-0479">Metal-binding</keyword>
<feature type="binding site" evidence="9">
    <location>
        <position position="340"/>
    </location>
    <ligand>
        <name>Mg(2+)</name>
        <dbReference type="ChEBI" id="CHEBI:18420"/>
        <label>1</label>
    </ligand>
</feature>
<evidence type="ECO:0000313" key="13">
    <source>
        <dbReference type="Proteomes" id="UP000634004"/>
    </source>
</evidence>
<dbReference type="NCBIfam" id="TIGR02630">
    <property type="entry name" value="xylose_isom_A"/>
    <property type="match status" value="1"/>
</dbReference>
<dbReference type="GO" id="GO:0005737">
    <property type="term" value="C:cytoplasm"/>
    <property type="evidence" value="ECO:0007669"/>
    <property type="project" value="UniProtKB-SubCell"/>
</dbReference>
<keyword evidence="4 9" id="KW-0859">Xylose metabolism</keyword>
<keyword evidence="13" id="KW-1185">Reference proteome</keyword>
<dbReference type="PROSITE" id="PS51415">
    <property type="entry name" value="XYLOSE_ISOMERASE"/>
    <property type="match status" value="1"/>
</dbReference>
<evidence type="ECO:0000256" key="7">
    <source>
        <dbReference type="ARBA" id="ARBA00023277"/>
    </source>
</evidence>
<feature type="active site" evidence="9">
    <location>
        <position position="102"/>
    </location>
</feature>
<comment type="similarity">
    <text evidence="1 9 10">Belongs to the xylose isomerase family.</text>
</comment>
<feature type="binding site" evidence="9">
    <location>
        <position position="272"/>
    </location>
    <ligand>
        <name>Mg(2+)</name>
        <dbReference type="ChEBI" id="CHEBI:18420"/>
        <label>2</label>
    </ligand>
</feature>
<feature type="active site" evidence="9">
    <location>
        <position position="105"/>
    </location>
</feature>
<evidence type="ECO:0000256" key="11">
    <source>
        <dbReference type="RuleBase" id="RU000610"/>
    </source>
</evidence>
<evidence type="ECO:0000313" key="12">
    <source>
        <dbReference type="EMBL" id="GHA97739.1"/>
    </source>
</evidence>
<dbReference type="GO" id="GO:0000287">
    <property type="term" value="F:magnesium ion binding"/>
    <property type="evidence" value="ECO:0007669"/>
    <property type="project" value="UniProtKB-UniRule"/>
</dbReference>
<evidence type="ECO:0000256" key="8">
    <source>
        <dbReference type="ARBA" id="ARBA00033659"/>
    </source>
</evidence>
<reference evidence="12" key="1">
    <citation type="journal article" date="2014" name="Int. J. Syst. Evol. Microbiol.">
        <title>Complete genome sequence of Corynebacterium casei LMG S-19264T (=DSM 44701T), isolated from a smear-ripened cheese.</title>
        <authorList>
            <consortium name="US DOE Joint Genome Institute (JGI-PGF)"/>
            <person name="Walter F."/>
            <person name="Albersmeier A."/>
            <person name="Kalinowski J."/>
            <person name="Ruckert C."/>
        </authorList>
    </citation>
    <scope>NUCLEOTIDE SEQUENCE</scope>
    <source>
        <strain evidence="12">KCTC 32513</strain>
    </source>
</reference>
<dbReference type="InterPro" id="IPR001998">
    <property type="entry name" value="Xylose_isomerase"/>
</dbReference>
<evidence type="ECO:0000256" key="1">
    <source>
        <dbReference type="ARBA" id="ARBA00005765"/>
    </source>
</evidence>
<accession>A0A8J3CRT3</accession>
<comment type="cofactor">
    <cofactor evidence="9">
        <name>Mg(2+)</name>
        <dbReference type="ChEBI" id="CHEBI:18420"/>
    </cofactor>
    <text evidence="9">Binds 2 magnesium ions per subunit.</text>
</comment>
<dbReference type="InterPro" id="IPR013452">
    <property type="entry name" value="Xylose_isom_bac"/>
</dbReference>
<keyword evidence="6 9" id="KW-0413">Isomerase</keyword>
<feature type="binding site" evidence="9">
    <location>
        <position position="269"/>
    </location>
    <ligand>
        <name>Mg(2+)</name>
        <dbReference type="ChEBI" id="CHEBI:18420"/>
        <label>1</label>
    </ligand>
</feature>
<comment type="subcellular location">
    <subcellularLocation>
        <location evidence="9 11">Cytoplasm</location>
    </subcellularLocation>
</comment>
<dbReference type="GO" id="GO:0009045">
    <property type="term" value="F:xylose isomerase activity"/>
    <property type="evidence" value="ECO:0007669"/>
    <property type="project" value="UniProtKB-UniRule"/>
</dbReference>
<keyword evidence="9" id="KW-0460">Magnesium</keyword>
<dbReference type="Proteomes" id="UP000634004">
    <property type="component" value="Unassembled WGS sequence"/>
</dbReference>